<keyword evidence="8 10" id="KW-1133">Transmembrane helix</keyword>
<feature type="transmembrane region" description="Helical" evidence="10">
    <location>
        <begin position="146"/>
        <end position="164"/>
    </location>
</feature>
<dbReference type="EMBL" id="BAAAFA010000001">
    <property type="protein sequence ID" value="GAA0812086.1"/>
    <property type="molecule type" value="Genomic_DNA"/>
</dbReference>
<dbReference type="NCBIfam" id="TIGR01528">
    <property type="entry name" value="NMN_trans_PnuC"/>
    <property type="match status" value="1"/>
</dbReference>
<feature type="transmembrane region" description="Helical" evidence="10">
    <location>
        <begin position="27"/>
        <end position="48"/>
    </location>
</feature>
<evidence type="ECO:0000256" key="5">
    <source>
        <dbReference type="ARBA" id="ARBA00022448"/>
    </source>
</evidence>
<reference evidence="11 12" key="1">
    <citation type="journal article" date="2019" name="Int. J. Syst. Evol. Microbiol.">
        <title>The Global Catalogue of Microorganisms (GCM) 10K type strain sequencing project: providing services to taxonomists for standard genome sequencing and annotation.</title>
        <authorList>
            <consortium name="The Broad Institute Genomics Platform"/>
            <consortium name="The Broad Institute Genome Sequencing Center for Infectious Disease"/>
            <person name="Wu L."/>
            <person name="Ma J."/>
        </authorList>
    </citation>
    <scope>NUCLEOTIDE SEQUENCE [LARGE SCALE GENOMIC DNA]</scope>
    <source>
        <strain evidence="11 12">JCM 15608</strain>
    </source>
</reference>
<evidence type="ECO:0000313" key="12">
    <source>
        <dbReference type="Proteomes" id="UP001500021"/>
    </source>
</evidence>
<evidence type="ECO:0000256" key="1">
    <source>
        <dbReference type="ARBA" id="ARBA00002672"/>
    </source>
</evidence>
<protein>
    <recommendedName>
        <fullName evidence="4">Nicotinamide riboside transporter PnuC</fullName>
    </recommendedName>
</protein>
<proteinExistence type="inferred from homology"/>
<evidence type="ECO:0000256" key="9">
    <source>
        <dbReference type="ARBA" id="ARBA00023136"/>
    </source>
</evidence>
<evidence type="ECO:0000256" key="3">
    <source>
        <dbReference type="ARBA" id="ARBA00006669"/>
    </source>
</evidence>
<keyword evidence="5" id="KW-0813">Transport</keyword>
<accession>A0ABN1L3G9</accession>
<name>A0ABN1L3G9_9GAMM</name>
<dbReference type="Pfam" id="PF04973">
    <property type="entry name" value="NMN_transporter"/>
    <property type="match status" value="1"/>
</dbReference>
<feature type="transmembrane region" description="Helical" evidence="10">
    <location>
        <begin position="216"/>
        <end position="233"/>
    </location>
</feature>
<feature type="transmembrane region" description="Helical" evidence="10">
    <location>
        <begin position="55"/>
        <end position="75"/>
    </location>
</feature>
<evidence type="ECO:0000256" key="2">
    <source>
        <dbReference type="ARBA" id="ARBA00004651"/>
    </source>
</evidence>
<comment type="subcellular location">
    <subcellularLocation>
        <location evidence="2">Cell membrane</location>
        <topology evidence="2">Multi-pass membrane protein</topology>
    </subcellularLocation>
</comment>
<dbReference type="InterPro" id="IPR006419">
    <property type="entry name" value="NMN_transpt_PnuC"/>
</dbReference>
<comment type="caution">
    <text evidence="11">The sequence shown here is derived from an EMBL/GenBank/DDBJ whole genome shotgun (WGS) entry which is preliminary data.</text>
</comment>
<comment type="function">
    <text evidence="1">Required for nicotinamide riboside transport across the inner membrane.</text>
</comment>
<feature type="transmembrane region" description="Helical" evidence="10">
    <location>
        <begin position="170"/>
        <end position="188"/>
    </location>
</feature>
<keyword evidence="9 10" id="KW-0472">Membrane</keyword>
<keyword evidence="12" id="KW-1185">Reference proteome</keyword>
<gene>
    <name evidence="11" type="primary">pnuC</name>
    <name evidence="11" type="ORF">GCM10009111_05550</name>
</gene>
<feature type="transmembrane region" description="Helical" evidence="10">
    <location>
        <begin position="195"/>
        <end position="210"/>
    </location>
</feature>
<dbReference type="PANTHER" id="PTHR36122">
    <property type="entry name" value="NICOTINAMIDE RIBOSIDE TRANSPORTER PNUC"/>
    <property type="match status" value="1"/>
</dbReference>
<keyword evidence="7 10" id="KW-0812">Transmembrane</keyword>
<organism evidence="11 12">
    <name type="scientific">Colwellia asteriadis</name>
    <dbReference type="NCBI Taxonomy" id="517723"/>
    <lineage>
        <taxon>Bacteria</taxon>
        <taxon>Pseudomonadati</taxon>
        <taxon>Pseudomonadota</taxon>
        <taxon>Gammaproteobacteria</taxon>
        <taxon>Alteromonadales</taxon>
        <taxon>Colwelliaceae</taxon>
        <taxon>Colwellia</taxon>
    </lineage>
</organism>
<evidence type="ECO:0000256" key="10">
    <source>
        <dbReference type="SAM" id="Phobius"/>
    </source>
</evidence>
<comment type="similarity">
    <text evidence="3">Belongs to the nicotinamide ribonucleoside (NR) uptake permease (TC 4.B.1) family.</text>
</comment>
<evidence type="ECO:0000256" key="8">
    <source>
        <dbReference type="ARBA" id="ARBA00022989"/>
    </source>
</evidence>
<feature type="transmembrane region" description="Helical" evidence="10">
    <location>
        <begin position="81"/>
        <end position="97"/>
    </location>
</feature>
<dbReference type="RefSeq" id="WP_343814711.1">
    <property type="nucleotide sequence ID" value="NZ_BAAAFA010000001.1"/>
</dbReference>
<dbReference type="PANTHER" id="PTHR36122:SF2">
    <property type="entry name" value="NICOTINAMIDE RIBOSIDE TRANSPORTER PNUC"/>
    <property type="match status" value="1"/>
</dbReference>
<sequence>MSELLSPPTTSVSSDFIHSIIPATTDALFSITGLEWLAMLLSLAYVLLAARGSLWCWPAAFISTALYTYIFYEFLLLMDSALNAYYLVMAVYGFWVWRGNNTKNSKLAVDNETLHAIKNHSKSEVEAEAESSFTVVSWQLNWHVKACAILALISAGWGYIMANYTPADFPYLDTFTTVYAVFATYLIAQKVLENWIYWIVIDVISIYLYLQKALYPTALLFIIFTGVAFYGYAKWRKLFINKNEQPLSNNDGSFA</sequence>
<dbReference type="Proteomes" id="UP001500021">
    <property type="component" value="Unassembled WGS sequence"/>
</dbReference>
<evidence type="ECO:0000256" key="7">
    <source>
        <dbReference type="ARBA" id="ARBA00022692"/>
    </source>
</evidence>
<evidence type="ECO:0000313" key="11">
    <source>
        <dbReference type="EMBL" id="GAA0812086.1"/>
    </source>
</evidence>
<evidence type="ECO:0000256" key="4">
    <source>
        <dbReference type="ARBA" id="ARBA00017522"/>
    </source>
</evidence>
<evidence type="ECO:0000256" key="6">
    <source>
        <dbReference type="ARBA" id="ARBA00022475"/>
    </source>
</evidence>
<keyword evidence="6" id="KW-1003">Cell membrane</keyword>